<dbReference type="Pfam" id="PF04072">
    <property type="entry name" value="LCM"/>
    <property type="match status" value="1"/>
</dbReference>
<dbReference type="GO" id="GO:0032259">
    <property type="term" value="P:methylation"/>
    <property type="evidence" value="ECO:0007669"/>
    <property type="project" value="UniProtKB-KW"/>
</dbReference>
<evidence type="ECO:0000313" key="8">
    <source>
        <dbReference type="Proteomes" id="UP001501710"/>
    </source>
</evidence>
<evidence type="ECO:0000256" key="2">
    <source>
        <dbReference type="ARBA" id="ARBA00008138"/>
    </source>
</evidence>
<comment type="caution">
    <text evidence="7">The sequence shown here is derived from an EMBL/GenBank/DDBJ whole genome shotgun (WGS) entry which is preliminary data.</text>
</comment>
<reference evidence="8" key="1">
    <citation type="journal article" date="2019" name="Int. J. Syst. Evol. Microbiol.">
        <title>The Global Catalogue of Microorganisms (GCM) 10K type strain sequencing project: providing services to taxonomists for standard genome sequencing and annotation.</title>
        <authorList>
            <consortium name="The Broad Institute Genomics Platform"/>
            <consortium name="The Broad Institute Genome Sequencing Center for Infectious Disease"/>
            <person name="Wu L."/>
            <person name="Ma J."/>
        </authorList>
    </citation>
    <scope>NUCLEOTIDE SEQUENCE [LARGE SCALE GENOMIC DNA]</scope>
    <source>
        <strain evidence="8">JCM 17440</strain>
    </source>
</reference>
<dbReference type="PANTHER" id="PTHR43619:SF2">
    <property type="entry name" value="S-ADENOSYL-L-METHIONINE-DEPENDENT METHYLTRANSFERASES SUPERFAMILY PROTEIN"/>
    <property type="match status" value="1"/>
</dbReference>
<dbReference type="InterPro" id="IPR007213">
    <property type="entry name" value="Ppm1/Ppm2/Tcmp"/>
</dbReference>
<dbReference type="SUPFAM" id="SSF53335">
    <property type="entry name" value="S-adenosyl-L-methionine-dependent methyltransferases"/>
    <property type="match status" value="1"/>
</dbReference>
<dbReference type="EMBL" id="BAABAS010000015">
    <property type="protein sequence ID" value="GAA4236063.1"/>
    <property type="molecule type" value="Genomic_DNA"/>
</dbReference>
<keyword evidence="4" id="KW-0808">Transferase</keyword>
<keyword evidence="8" id="KW-1185">Reference proteome</keyword>
<dbReference type="Proteomes" id="UP001501710">
    <property type="component" value="Unassembled WGS sequence"/>
</dbReference>
<dbReference type="RefSeq" id="WP_344899668.1">
    <property type="nucleotide sequence ID" value="NZ_BAABAS010000015.1"/>
</dbReference>
<name>A0ABP8C9M7_9ACTN</name>
<evidence type="ECO:0000256" key="3">
    <source>
        <dbReference type="ARBA" id="ARBA00022603"/>
    </source>
</evidence>
<sequence>METVSYTSQWTAAARALESERDDALFVDPLARRLAEPRGFELLDKYGGGGLVEFVAIRTRYLDDAISDLVGRGVRQVVLIAAGMDTRAFRLELPDDVTLYEVDHRALIEEKEKRLAQIGAPPPSVTLRRVQADLTGDWSAALRESDFDPSKPTLWVPEALLFFLTEKQSRTLLRTFAANSAPGSWVAVDILSRELLRNPATQIFLSALKSDGIPWLFGTDTPEEFMAGAGWTVRDVKEPGQPGAGQGRWPYAVQPREVRGVPRNWLIRAELAHP</sequence>
<dbReference type="EC" id="2.1.1.-" evidence="6"/>
<comment type="similarity">
    <text evidence="2 6">Belongs to the UPF0677 family.</text>
</comment>
<dbReference type="NCBIfam" id="TIGR00027">
    <property type="entry name" value="mthyl_TIGR00027"/>
    <property type="match status" value="1"/>
</dbReference>
<evidence type="ECO:0000256" key="6">
    <source>
        <dbReference type="RuleBase" id="RU362030"/>
    </source>
</evidence>
<dbReference type="InterPro" id="IPR011610">
    <property type="entry name" value="SAM_mthyl_Trfase_ML2640-like"/>
</dbReference>
<evidence type="ECO:0000256" key="4">
    <source>
        <dbReference type="ARBA" id="ARBA00022679"/>
    </source>
</evidence>
<dbReference type="Gene3D" id="3.40.50.150">
    <property type="entry name" value="Vaccinia Virus protein VP39"/>
    <property type="match status" value="1"/>
</dbReference>
<gene>
    <name evidence="7" type="ORF">GCM10022254_44760</name>
</gene>
<dbReference type="InterPro" id="IPR029063">
    <property type="entry name" value="SAM-dependent_MTases_sf"/>
</dbReference>
<evidence type="ECO:0000313" key="7">
    <source>
        <dbReference type="EMBL" id="GAA4236063.1"/>
    </source>
</evidence>
<dbReference type="GO" id="GO:0008168">
    <property type="term" value="F:methyltransferase activity"/>
    <property type="evidence" value="ECO:0007669"/>
    <property type="project" value="UniProtKB-KW"/>
</dbReference>
<evidence type="ECO:0000256" key="5">
    <source>
        <dbReference type="ARBA" id="ARBA00022691"/>
    </source>
</evidence>
<proteinExistence type="inferred from homology"/>
<protein>
    <recommendedName>
        <fullName evidence="6">S-adenosyl-L-methionine-dependent methyltransferase</fullName>
        <ecNumber evidence="6">2.1.1.-</ecNumber>
    </recommendedName>
</protein>
<evidence type="ECO:0000256" key="1">
    <source>
        <dbReference type="ARBA" id="ARBA00003907"/>
    </source>
</evidence>
<comment type="function">
    <text evidence="1 6">Exhibits S-adenosyl-L-methionine-dependent methyltransferase activity.</text>
</comment>
<accession>A0ABP8C9M7</accession>
<dbReference type="PANTHER" id="PTHR43619">
    <property type="entry name" value="S-ADENOSYL-L-METHIONINE-DEPENDENT METHYLTRANSFERASE YKTD-RELATED"/>
    <property type="match status" value="1"/>
</dbReference>
<keyword evidence="5 6" id="KW-0949">S-adenosyl-L-methionine</keyword>
<keyword evidence="3 6" id="KW-0489">Methyltransferase</keyword>
<organism evidence="7 8">
    <name type="scientific">Actinomadura meridiana</name>
    <dbReference type="NCBI Taxonomy" id="559626"/>
    <lineage>
        <taxon>Bacteria</taxon>
        <taxon>Bacillati</taxon>
        <taxon>Actinomycetota</taxon>
        <taxon>Actinomycetes</taxon>
        <taxon>Streptosporangiales</taxon>
        <taxon>Thermomonosporaceae</taxon>
        <taxon>Actinomadura</taxon>
    </lineage>
</organism>